<dbReference type="CDD" id="cd00590">
    <property type="entry name" value="RRM_SF"/>
    <property type="match status" value="1"/>
</dbReference>
<feature type="compositionally biased region" description="Polar residues" evidence="2">
    <location>
        <begin position="396"/>
        <end position="408"/>
    </location>
</feature>
<feature type="region of interest" description="Disordered" evidence="2">
    <location>
        <begin position="429"/>
        <end position="448"/>
    </location>
</feature>
<accession>A0AAW3AB69</accession>
<dbReference type="InterPro" id="IPR035979">
    <property type="entry name" value="RBD_domain_sf"/>
</dbReference>
<proteinExistence type="predicted"/>
<evidence type="ECO:0000256" key="1">
    <source>
        <dbReference type="PROSITE-ProRule" id="PRU00176"/>
    </source>
</evidence>
<dbReference type="SUPFAM" id="SSF54928">
    <property type="entry name" value="RNA-binding domain, RBD"/>
    <property type="match status" value="1"/>
</dbReference>
<keyword evidence="1" id="KW-0694">RNA-binding</keyword>
<dbReference type="InterPro" id="IPR012677">
    <property type="entry name" value="Nucleotide-bd_a/b_plait_sf"/>
</dbReference>
<dbReference type="InterPro" id="IPR050441">
    <property type="entry name" value="RBM"/>
</dbReference>
<dbReference type="Gene3D" id="3.30.70.330">
    <property type="match status" value="1"/>
</dbReference>
<reference evidence="4 5" key="1">
    <citation type="submission" date="2024-02" db="EMBL/GenBank/DDBJ databases">
        <title>FIRST GENOME SEQUENCES OF Leishmania (Viannia) shawi, Leishmania (Viannia) lindenbergi AND Leishmania (Viannia) utingensis.</title>
        <authorList>
            <person name="Resadore F."/>
            <person name="Custodio M.G.F."/>
            <person name="Boite M.C."/>
            <person name="Cupolillo E."/>
            <person name="Ferreira G.E.M."/>
        </authorList>
    </citation>
    <scope>NUCLEOTIDE SEQUENCE [LARGE SCALE GENOMIC DNA]</scope>
    <source>
        <strain evidence="4 5">MHOM/BR/1966/M15733</strain>
    </source>
</reference>
<evidence type="ECO:0000259" key="3">
    <source>
        <dbReference type="PROSITE" id="PS50102"/>
    </source>
</evidence>
<keyword evidence="5" id="KW-1185">Reference proteome</keyword>
<dbReference type="PANTHER" id="PTHR48034">
    <property type="entry name" value="TRANSFORMER-2 SEX-DETERMINING PROTEIN-RELATED"/>
    <property type="match status" value="1"/>
</dbReference>
<evidence type="ECO:0000313" key="5">
    <source>
        <dbReference type="Proteomes" id="UP001500131"/>
    </source>
</evidence>
<dbReference type="EMBL" id="JBAMZK010000028">
    <property type="protein sequence ID" value="KAL0502150.1"/>
    <property type="molecule type" value="Genomic_DNA"/>
</dbReference>
<feature type="region of interest" description="Disordered" evidence="2">
    <location>
        <begin position="240"/>
        <end position="298"/>
    </location>
</feature>
<protein>
    <submittedName>
        <fullName evidence="4">RNA recognition motif (RRM, RBD, or RNP domain)</fullName>
    </submittedName>
</protein>
<organism evidence="4 5">
    <name type="scientific">Leishmania lindenbergi</name>
    <dbReference type="NCBI Taxonomy" id="651832"/>
    <lineage>
        <taxon>Eukaryota</taxon>
        <taxon>Discoba</taxon>
        <taxon>Euglenozoa</taxon>
        <taxon>Kinetoplastea</taxon>
        <taxon>Metakinetoplastina</taxon>
        <taxon>Trypanosomatida</taxon>
        <taxon>Trypanosomatidae</taxon>
        <taxon>Leishmaniinae</taxon>
        <taxon>Leishmania</taxon>
    </lineage>
</organism>
<evidence type="ECO:0000256" key="2">
    <source>
        <dbReference type="SAM" id="MobiDB-lite"/>
    </source>
</evidence>
<gene>
    <name evidence="4" type="ORF">Q4I31_004742</name>
</gene>
<name>A0AAW3AB69_9TRYP</name>
<feature type="region of interest" description="Disordered" evidence="2">
    <location>
        <begin position="396"/>
        <end position="417"/>
    </location>
</feature>
<feature type="compositionally biased region" description="Gly residues" evidence="2">
    <location>
        <begin position="265"/>
        <end position="279"/>
    </location>
</feature>
<dbReference type="Pfam" id="PF00076">
    <property type="entry name" value="RRM_1"/>
    <property type="match status" value="1"/>
</dbReference>
<evidence type="ECO:0000313" key="4">
    <source>
        <dbReference type="EMBL" id="KAL0502150.1"/>
    </source>
</evidence>
<dbReference type="AlphaFoldDB" id="A0AAW3AB69"/>
<dbReference type="GO" id="GO:0003723">
    <property type="term" value="F:RNA binding"/>
    <property type="evidence" value="ECO:0007669"/>
    <property type="project" value="UniProtKB-UniRule"/>
</dbReference>
<feature type="domain" description="RRM" evidence="3">
    <location>
        <begin position="150"/>
        <end position="231"/>
    </location>
</feature>
<dbReference type="SMART" id="SM00360">
    <property type="entry name" value="RRM"/>
    <property type="match status" value="1"/>
</dbReference>
<sequence length="448" mass="48169">MSRGQSLSKGRSLPASPHLRTHLRALSSQILPPPSCQTTPWRTRSSTSPIDFPPAEAASLSGPCSTLFSALAAFLIRRCAAVYACAHVCVRAHHSPALLSHYTETNTNAPKVHKCISAQIPIMASFTPLDNFKSRSRGMLPTGIVIDKSCRVYVTQIPLERIERDGTSALKAEFEVYGPLESYKMFTDRSGRFIGSALCTYRNPADASMAVYCMDGVEMEGSKLHVEPAKEHGVVLLSSGSSGGGNGPHRDHSRGFLPDTQRQWGRGGRGGTGLFGAGRGRGDSSTGGRDVSNALQSDPHTEELGLAATDGIFPSEDSGKWSHDKYQMMAEGKDMDEVLGIRRPHHRGGARGRSGRAGQRYGERVDAAFERYIHERNSNNEDALLPLHPSYTTAASSLSIQTDVQPTPETEPAAERSVAETMAEMAFGADESDAPVTGSELGALQEDA</sequence>
<dbReference type="PROSITE" id="PS50102">
    <property type="entry name" value="RRM"/>
    <property type="match status" value="1"/>
</dbReference>
<dbReference type="Proteomes" id="UP001500131">
    <property type="component" value="Unassembled WGS sequence"/>
</dbReference>
<comment type="caution">
    <text evidence="4">The sequence shown here is derived from an EMBL/GenBank/DDBJ whole genome shotgun (WGS) entry which is preliminary data.</text>
</comment>
<dbReference type="InterPro" id="IPR000504">
    <property type="entry name" value="RRM_dom"/>
</dbReference>